<feature type="binding site" evidence="2">
    <location>
        <position position="126"/>
    </location>
    <ligand>
        <name>Mg(2+)</name>
        <dbReference type="ChEBI" id="CHEBI:18420"/>
        <label>1</label>
    </ligand>
</feature>
<keyword evidence="1 2" id="KW-0784">Thiamine biosynthesis</keyword>
<dbReference type="SUPFAM" id="SSF56042">
    <property type="entry name" value="PurM C-terminal domain-like"/>
    <property type="match status" value="1"/>
</dbReference>
<keyword evidence="2" id="KW-0067">ATP-binding</keyword>
<dbReference type="PANTHER" id="PTHR30270">
    <property type="entry name" value="THIAMINE-MONOPHOSPHATE KINASE"/>
    <property type="match status" value="1"/>
</dbReference>
<comment type="caution">
    <text evidence="5">The sequence shown here is derived from an EMBL/GenBank/DDBJ whole genome shotgun (WGS) entry which is preliminary data.</text>
</comment>
<comment type="function">
    <text evidence="2">Catalyzes the ATP-dependent phosphorylation of thiamine-monophosphate (TMP) to form thiamine-pyrophosphate (TPP), the active form of vitamin B1.</text>
</comment>
<feature type="binding site" evidence="2">
    <location>
        <position position="34"/>
    </location>
    <ligand>
        <name>Mg(2+)</name>
        <dbReference type="ChEBI" id="CHEBI:18420"/>
        <label>4</label>
    </ligand>
</feature>
<dbReference type="Pfam" id="PF00586">
    <property type="entry name" value="AIRS"/>
    <property type="match status" value="1"/>
</dbReference>
<dbReference type="EC" id="2.7.4.16" evidence="2"/>
<dbReference type="GO" id="GO:0000287">
    <property type="term" value="F:magnesium ion binding"/>
    <property type="evidence" value="ECO:0007669"/>
    <property type="project" value="UniProtKB-UniRule"/>
</dbReference>
<dbReference type="InterPro" id="IPR036921">
    <property type="entry name" value="PurM-like_N_sf"/>
</dbReference>
<dbReference type="InterPro" id="IPR006283">
    <property type="entry name" value="ThiL-like"/>
</dbReference>
<reference evidence="5" key="1">
    <citation type="submission" date="2022-06" db="EMBL/GenBank/DDBJ databases">
        <title>Sphingomicrobium sedimins sp. nov., a marine bacterium isolated from tidal flat.</title>
        <authorList>
            <person name="Kim C.-H."/>
            <person name="Yoo Y."/>
            <person name="Kim J.-J."/>
        </authorList>
    </citation>
    <scope>NUCLEOTIDE SEQUENCE</scope>
    <source>
        <strain evidence="5">GRR-S6-50</strain>
    </source>
</reference>
<comment type="catalytic activity">
    <reaction evidence="2">
        <text>thiamine phosphate + ATP = thiamine diphosphate + ADP</text>
        <dbReference type="Rhea" id="RHEA:15913"/>
        <dbReference type="ChEBI" id="CHEBI:30616"/>
        <dbReference type="ChEBI" id="CHEBI:37575"/>
        <dbReference type="ChEBI" id="CHEBI:58937"/>
        <dbReference type="ChEBI" id="CHEBI:456216"/>
        <dbReference type="EC" id="2.7.4.16"/>
    </reaction>
</comment>
<sequence length="325" mass="33763">MTAPAPSDKSIEQQLLERLREMADAPAAAGLVDDVAHLGGLVLTHDTIAEGVHYRPEDPPESVGWKLVAVNLSDLAAKGAEPTGALLSLAIGDAPDKMLPGEWEERFLAGVAVACESYDLPLLGGDTIALPEGAPRVLGMTAIGKCADAPKRDGGQEGDVLLLVGTLGDAMAGLALLAEDEKASGTLVEAYRRPVPLLAAGRTLALHVHAMMDVSDGLLLDAARMAQVSGLAVEIDLAALPLSDAYLAARGDNREARLFAATGGDDYALLAAIHPEKLTKVTSLLPSKSMKAVVGRLVSGTGISLRDGDAPVELPERLGHEHRPQ</sequence>
<dbReference type="GO" id="GO:0009228">
    <property type="term" value="P:thiamine biosynthetic process"/>
    <property type="evidence" value="ECO:0007669"/>
    <property type="project" value="UniProtKB-KW"/>
</dbReference>
<dbReference type="GO" id="GO:0009229">
    <property type="term" value="P:thiamine diphosphate biosynthetic process"/>
    <property type="evidence" value="ECO:0007669"/>
    <property type="project" value="UniProtKB-UniRule"/>
</dbReference>
<dbReference type="InterPro" id="IPR010918">
    <property type="entry name" value="PurM-like_C_dom"/>
</dbReference>
<feature type="binding site" evidence="2">
    <location>
        <position position="265"/>
    </location>
    <ligand>
        <name>substrate</name>
    </ligand>
</feature>
<feature type="binding site" evidence="2">
    <location>
        <position position="215"/>
    </location>
    <ligand>
        <name>ATP</name>
        <dbReference type="ChEBI" id="CHEBI:30616"/>
    </ligand>
</feature>
<keyword evidence="2 5" id="KW-0808">Transferase</keyword>
<dbReference type="Pfam" id="PF02769">
    <property type="entry name" value="AIRS_C"/>
    <property type="match status" value="1"/>
</dbReference>
<evidence type="ECO:0000256" key="2">
    <source>
        <dbReference type="HAMAP-Rule" id="MF_02128"/>
    </source>
</evidence>
<dbReference type="InterPro" id="IPR036676">
    <property type="entry name" value="PurM-like_C_sf"/>
</dbReference>
<proteinExistence type="inferred from homology"/>
<dbReference type="Gene3D" id="3.90.650.10">
    <property type="entry name" value="PurM-like C-terminal domain"/>
    <property type="match status" value="1"/>
</dbReference>
<keyword evidence="2" id="KW-0547">Nucleotide-binding</keyword>
<dbReference type="SUPFAM" id="SSF55326">
    <property type="entry name" value="PurM N-terminal domain-like"/>
    <property type="match status" value="1"/>
</dbReference>
<feature type="binding site" evidence="2">
    <location>
        <position position="213"/>
    </location>
    <ligand>
        <name>Mg(2+)</name>
        <dbReference type="ChEBI" id="CHEBI:18420"/>
        <label>3</label>
    </ligand>
</feature>
<feature type="binding site" evidence="2">
    <location>
        <position position="74"/>
    </location>
    <ligand>
        <name>Mg(2+)</name>
        <dbReference type="ChEBI" id="CHEBI:18420"/>
        <label>2</label>
    </ligand>
</feature>
<keyword evidence="2" id="KW-0460">Magnesium</keyword>
<feature type="binding site" evidence="2">
    <location>
        <position position="46"/>
    </location>
    <ligand>
        <name>Mg(2+)</name>
        <dbReference type="ChEBI" id="CHEBI:18420"/>
        <label>2</label>
    </ligand>
</feature>
<feature type="binding site" evidence="2">
    <location>
        <begin position="125"/>
        <end position="126"/>
    </location>
    <ligand>
        <name>ATP</name>
        <dbReference type="ChEBI" id="CHEBI:30616"/>
    </ligand>
</feature>
<gene>
    <name evidence="2 5" type="primary">thiL</name>
    <name evidence="5" type="ORF">NDO55_08505</name>
</gene>
<feature type="domain" description="PurM-like C-terminal" evidence="4">
    <location>
        <begin position="156"/>
        <end position="306"/>
    </location>
</feature>
<dbReference type="HAMAP" id="MF_02128">
    <property type="entry name" value="TMP_kinase"/>
    <property type="match status" value="1"/>
</dbReference>
<dbReference type="GO" id="GO:0009030">
    <property type="term" value="F:thiamine-phosphate kinase activity"/>
    <property type="evidence" value="ECO:0007669"/>
    <property type="project" value="UniProtKB-UniRule"/>
</dbReference>
<organism evidence="5 6">
    <name type="scientific">Sphingomicrobium sediminis</name>
    <dbReference type="NCBI Taxonomy" id="2950949"/>
    <lineage>
        <taxon>Bacteria</taxon>
        <taxon>Pseudomonadati</taxon>
        <taxon>Pseudomonadota</taxon>
        <taxon>Alphaproteobacteria</taxon>
        <taxon>Sphingomonadales</taxon>
        <taxon>Sphingomonadaceae</taxon>
        <taxon>Sphingomicrobium</taxon>
    </lineage>
</organism>
<feature type="binding site" evidence="2">
    <location>
        <position position="53"/>
    </location>
    <ligand>
        <name>substrate</name>
    </ligand>
</feature>
<dbReference type="Proteomes" id="UP001155128">
    <property type="component" value="Unassembled WGS sequence"/>
</dbReference>
<keyword evidence="2" id="KW-0479">Metal-binding</keyword>
<dbReference type="GO" id="GO:0005524">
    <property type="term" value="F:ATP binding"/>
    <property type="evidence" value="ECO:0007669"/>
    <property type="project" value="UniProtKB-UniRule"/>
</dbReference>
<feature type="binding site" evidence="2">
    <location>
        <position position="216"/>
    </location>
    <ligand>
        <name>Mg(2+)</name>
        <dbReference type="ChEBI" id="CHEBI:18420"/>
        <label>5</label>
    </ligand>
</feature>
<feature type="binding site" evidence="2">
    <location>
        <position position="46"/>
    </location>
    <ligand>
        <name>Mg(2+)</name>
        <dbReference type="ChEBI" id="CHEBI:18420"/>
        <label>1</label>
    </ligand>
</feature>
<evidence type="ECO:0000259" key="4">
    <source>
        <dbReference type="Pfam" id="PF02769"/>
    </source>
</evidence>
<comment type="pathway">
    <text evidence="2">Cofactor biosynthesis; thiamine diphosphate biosynthesis; thiamine diphosphate from thiamine phosphate: step 1/1.</text>
</comment>
<keyword evidence="2 5" id="KW-0418">Kinase</keyword>
<feature type="domain" description="PurM-like N-terminal" evidence="3">
    <location>
        <begin position="38"/>
        <end position="145"/>
    </location>
</feature>
<evidence type="ECO:0000256" key="1">
    <source>
        <dbReference type="ARBA" id="ARBA00022977"/>
    </source>
</evidence>
<comment type="similarity">
    <text evidence="2">Belongs to the thiamine-monophosphate kinase family.</text>
</comment>
<dbReference type="NCBIfam" id="TIGR01379">
    <property type="entry name" value="thiL"/>
    <property type="match status" value="1"/>
</dbReference>
<dbReference type="RefSeq" id="WP_252114290.1">
    <property type="nucleotide sequence ID" value="NZ_JAMSHT010000001.1"/>
</dbReference>
<feature type="binding site" evidence="2">
    <location>
        <position position="44"/>
    </location>
    <ligand>
        <name>Mg(2+)</name>
        <dbReference type="ChEBI" id="CHEBI:18420"/>
        <label>4</label>
    </ligand>
</feature>
<evidence type="ECO:0000313" key="5">
    <source>
        <dbReference type="EMBL" id="MCM8557858.1"/>
    </source>
</evidence>
<dbReference type="AlphaFoldDB" id="A0A9X2J227"/>
<feature type="binding site" evidence="2">
    <location>
        <position position="74"/>
    </location>
    <ligand>
        <name>Mg(2+)</name>
        <dbReference type="ChEBI" id="CHEBI:18420"/>
        <label>4</label>
    </ligand>
</feature>
<feature type="binding site" evidence="2">
    <location>
        <position position="34"/>
    </location>
    <ligand>
        <name>Mg(2+)</name>
        <dbReference type="ChEBI" id="CHEBI:18420"/>
        <label>3</label>
    </ligand>
</feature>
<feature type="binding site" evidence="2">
    <location>
        <position position="74"/>
    </location>
    <ligand>
        <name>Mg(2+)</name>
        <dbReference type="ChEBI" id="CHEBI:18420"/>
        <label>3</label>
    </ligand>
</feature>
<evidence type="ECO:0000313" key="6">
    <source>
        <dbReference type="Proteomes" id="UP001155128"/>
    </source>
</evidence>
<evidence type="ECO:0000259" key="3">
    <source>
        <dbReference type="Pfam" id="PF00586"/>
    </source>
</evidence>
<comment type="caution">
    <text evidence="2">Lacks conserved residue(s) required for the propagation of feature annotation.</text>
</comment>
<dbReference type="PANTHER" id="PTHR30270:SF0">
    <property type="entry name" value="THIAMINE-MONOPHOSPHATE KINASE"/>
    <property type="match status" value="1"/>
</dbReference>
<dbReference type="EMBL" id="JAMSHT010000001">
    <property type="protein sequence ID" value="MCM8557858.1"/>
    <property type="molecule type" value="Genomic_DNA"/>
</dbReference>
<dbReference type="CDD" id="cd02194">
    <property type="entry name" value="ThiL"/>
    <property type="match status" value="1"/>
</dbReference>
<comment type="miscellaneous">
    <text evidence="2">Reaction mechanism of ThiL seems to utilize a direct, inline transfer of the gamma-phosphate of ATP to TMP rather than a phosphorylated enzyme intermediate.</text>
</comment>
<protein>
    <recommendedName>
        <fullName evidence="2">Thiamine-monophosphate kinase</fullName>
        <shortName evidence="2">TMP kinase</shortName>
        <shortName evidence="2">Thiamine-phosphate kinase</shortName>
        <ecNumber evidence="2">2.7.4.16</ecNumber>
    </recommendedName>
</protein>
<dbReference type="InterPro" id="IPR016188">
    <property type="entry name" value="PurM-like_N"/>
</dbReference>
<accession>A0A9X2J227</accession>
<dbReference type="PIRSF" id="PIRSF005303">
    <property type="entry name" value="Thiam_monoph_kin"/>
    <property type="match status" value="1"/>
</dbReference>
<name>A0A9X2J227_9SPHN</name>
<dbReference type="Gene3D" id="3.30.1330.10">
    <property type="entry name" value="PurM-like, N-terminal domain"/>
    <property type="match status" value="1"/>
</dbReference>
<keyword evidence="6" id="KW-1185">Reference proteome</keyword>